<dbReference type="OrthoDB" id="24670at2759"/>
<name>A0A2P6TT80_CHLSO</name>
<evidence type="ECO:0000256" key="3">
    <source>
        <dbReference type="ARBA" id="ARBA00022741"/>
    </source>
</evidence>
<dbReference type="SUPFAM" id="SSF47323">
    <property type="entry name" value="Anticodon-binding domain of a subclass of class I aminoacyl-tRNA synthetases"/>
    <property type="match status" value="1"/>
</dbReference>
<comment type="catalytic activity">
    <reaction evidence="7">
        <text>tRNA(Met) + L-methionine + ATP = L-methionyl-tRNA(Met) + AMP + diphosphate</text>
        <dbReference type="Rhea" id="RHEA:13481"/>
        <dbReference type="Rhea" id="RHEA-COMP:9667"/>
        <dbReference type="Rhea" id="RHEA-COMP:9698"/>
        <dbReference type="ChEBI" id="CHEBI:30616"/>
        <dbReference type="ChEBI" id="CHEBI:33019"/>
        <dbReference type="ChEBI" id="CHEBI:57844"/>
        <dbReference type="ChEBI" id="CHEBI:78442"/>
        <dbReference type="ChEBI" id="CHEBI:78530"/>
        <dbReference type="ChEBI" id="CHEBI:456215"/>
        <dbReference type="EC" id="6.1.1.10"/>
    </reaction>
</comment>
<dbReference type="Pfam" id="PF09334">
    <property type="entry name" value="tRNA-synt_1g"/>
    <property type="match status" value="1"/>
</dbReference>
<keyword evidence="2 8" id="KW-0436">Ligase</keyword>
<dbReference type="SUPFAM" id="SSF52374">
    <property type="entry name" value="Nucleotidylyl transferase"/>
    <property type="match status" value="1"/>
</dbReference>
<dbReference type="Gene3D" id="1.10.730.10">
    <property type="entry name" value="Isoleucyl-tRNA Synthetase, Domain 1"/>
    <property type="match status" value="1"/>
</dbReference>
<evidence type="ECO:0000256" key="2">
    <source>
        <dbReference type="ARBA" id="ARBA00022598"/>
    </source>
</evidence>
<dbReference type="AlphaFoldDB" id="A0A2P6TT80"/>
<dbReference type="Proteomes" id="UP000239899">
    <property type="component" value="Unassembled WGS sequence"/>
</dbReference>
<dbReference type="GO" id="GO:0005739">
    <property type="term" value="C:mitochondrion"/>
    <property type="evidence" value="ECO:0007669"/>
    <property type="project" value="TreeGrafter"/>
</dbReference>
<dbReference type="PRINTS" id="PR01041">
    <property type="entry name" value="TRNASYNTHMET"/>
</dbReference>
<evidence type="ECO:0000256" key="1">
    <source>
        <dbReference type="ARBA" id="ARBA00012838"/>
    </source>
</evidence>
<dbReference type="GO" id="GO:0005524">
    <property type="term" value="F:ATP binding"/>
    <property type="evidence" value="ECO:0007669"/>
    <property type="project" value="UniProtKB-KW"/>
</dbReference>
<keyword evidence="3 8" id="KW-0547">Nucleotide-binding</keyword>
<protein>
    <recommendedName>
        <fullName evidence="1">methionine--tRNA ligase</fullName>
        <ecNumber evidence="1">6.1.1.10</ecNumber>
    </recommendedName>
</protein>
<gene>
    <name evidence="11" type="ORF">C2E21_4212</name>
</gene>
<evidence type="ECO:0000259" key="9">
    <source>
        <dbReference type="Pfam" id="PF09334"/>
    </source>
</evidence>
<evidence type="ECO:0000313" key="11">
    <source>
        <dbReference type="EMBL" id="PRW57275.1"/>
    </source>
</evidence>
<dbReference type="GO" id="GO:0004825">
    <property type="term" value="F:methionine-tRNA ligase activity"/>
    <property type="evidence" value="ECO:0007669"/>
    <property type="project" value="UniProtKB-EC"/>
</dbReference>
<keyword evidence="12" id="KW-1185">Reference proteome</keyword>
<dbReference type="InterPro" id="IPR023457">
    <property type="entry name" value="Met-tRNA_synth_2"/>
</dbReference>
<dbReference type="PANTHER" id="PTHR43326:SF1">
    <property type="entry name" value="METHIONINE--TRNA LIGASE, MITOCHONDRIAL"/>
    <property type="match status" value="1"/>
</dbReference>
<dbReference type="FunFam" id="2.170.220.10:FF:000001">
    <property type="entry name" value="methionine--tRNA ligase, mitochondrial"/>
    <property type="match status" value="1"/>
</dbReference>
<dbReference type="InterPro" id="IPR014729">
    <property type="entry name" value="Rossmann-like_a/b/a_fold"/>
</dbReference>
<dbReference type="NCBIfam" id="TIGR00398">
    <property type="entry name" value="metG"/>
    <property type="match status" value="1"/>
</dbReference>
<dbReference type="CDD" id="cd00814">
    <property type="entry name" value="MetRS_core"/>
    <property type="match status" value="1"/>
</dbReference>
<evidence type="ECO:0000259" key="10">
    <source>
        <dbReference type="Pfam" id="PF19303"/>
    </source>
</evidence>
<sequence>MGSAYPTIAADAIARFQRLRGRRVAFVTGTDEHGEKIALAAAKRGMAPKEHCDDVVASYKQLWKDLEIGYDSFIRTTDAKHEALVCQVLERVWERGDIYKANYEGYYCVDCEEYKDEGDMDADKNCPVHRRPCVNRKEENYFFALSKYQAQLEELCSNPDFVQPESRRNEVLGWVKAGVRDFSISRAAVEWGIPIPRDPKQTVYVWFDALNGYLSGLLAEGAGGSPEALASAGWPASLHIIGKDILRFHAVYWPAMLMSAGLPVPRRVYGHGFLTKDGLKMGKSLGNVLEPTALVGAYGPDAVRYYFLREIVFGQDGDFSEERFRNIVNANLANDVGNLLNRTLNLLKKNCGGALPIDAAAVPADHPLRAMAVEKAPAVAAAYERLRFDQACAEALTISGRGNQLLEETAPWTAFKKGSEEDKAAAAAVLVAVLEAVRVVAVLLSPVTPGLSARIYQQLGFTQQQFEALTWADGEWGALQAGHAMPQPQPVMQRLEGDFVTEPAPAAAAAVGAKA</sequence>
<evidence type="ECO:0000256" key="5">
    <source>
        <dbReference type="ARBA" id="ARBA00022917"/>
    </source>
</evidence>
<keyword evidence="6 8" id="KW-0030">Aminoacyl-tRNA synthetase</keyword>
<evidence type="ECO:0000256" key="7">
    <source>
        <dbReference type="ARBA" id="ARBA00047364"/>
    </source>
</evidence>
<dbReference type="InterPro" id="IPR041872">
    <property type="entry name" value="Anticodon_Met"/>
</dbReference>
<comment type="similarity">
    <text evidence="8">Belongs to the class-I aminoacyl-tRNA synthetase family.</text>
</comment>
<dbReference type="STRING" id="3076.A0A2P6TT80"/>
<dbReference type="InterPro" id="IPR014758">
    <property type="entry name" value="Met-tRNA_synth"/>
</dbReference>
<feature type="domain" description="Methionyl-tRNA synthetase anticodon-binding" evidence="10">
    <location>
        <begin position="359"/>
        <end position="498"/>
    </location>
</feature>
<organism evidence="11 12">
    <name type="scientific">Chlorella sorokiniana</name>
    <name type="common">Freshwater green alga</name>
    <dbReference type="NCBI Taxonomy" id="3076"/>
    <lineage>
        <taxon>Eukaryota</taxon>
        <taxon>Viridiplantae</taxon>
        <taxon>Chlorophyta</taxon>
        <taxon>core chlorophytes</taxon>
        <taxon>Trebouxiophyceae</taxon>
        <taxon>Chlorellales</taxon>
        <taxon>Chlorellaceae</taxon>
        <taxon>Chlorella clade</taxon>
        <taxon>Chlorella</taxon>
    </lineage>
</organism>
<accession>A0A2P6TT80</accession>
<dbReference type="InterPro" id="IPR009080">
    <property type="entry name" value="tRNAsynth_Ia_anticodon-bd"/>
</dbReference>
<dbReference type="EMBL" id="LHPG02000007">
    <property type="protein sequence ID" value="PRW57275.1"/>
    <property type="molecule type" value="Genomic_DNA"/>
</dbReference>
<keyword evidence="5 8" id="KW-0648">Protein biosynthesis</keyword>
<dbReference type="Gene3D" id="3.40.50.620">
    <property type="entry name" value="HUPs"/>
    <property type="match status" value="1"/>
</dbReference>
<evidence type="ECO:0000256" key="4">
    <source>
        <dbReference type="ARBA" id="ARBA00022840"/>
    </source>
</evidence>
<keyword evidence="4 8" id="KW-0067">ATP-binding</keyword>
<dbReference type="EC" id="6.1.1.10" evidence="1"/>
<evidence type="ECO:0000256" key="8">
    <source>
        <dbReference type="RuleBase" id="RU363039"/>
    </source>
</evidence>
<dbReference type="GO" id="GO:0006431">
    <property type="term" value="P:methionyl-tRNA aminoacylation"/>
    <property type="evidence" value="ECO:0007669"/>
    <property type="project" value="InterPro"/>
</dbReference>
<dbReference type="PANTHER" id="PTHR43326">
    <property type="entry name" value="METHIONYL-TRNA SYNTHETASE"/>
    <property type="match status" value="1"/>
</dbReference>
<comment type="caution">
    <text evidence="11">The sequence shown here is derived from an EMBL/GenBank/DDBJ whole genome shotgun (WGS) entry which is preliminary data.</text>
</comment>
<dbReference type="GO" id="GO:0009570">
    <property type="term" value="C:chloroplast stroma"/>
    <property type="evidence" value="ECO:0007669"/>
    <property type="project" value="TreeGrafter"/>
</dbReference>
<dbReference type="InterPro" id="IPR033911">
    <property type="entry name" value="MetRS_core"/>
</dbReference>
<proteinExistence type="inferred from homology"/>
<feature type="domain" description="Methionyl/Leucyl tRNA synthetase" evidence="9">
    <location>
        <begin position="125"/>
        <end position="344"/>
    </location>
</feature>
<dbReference type="Gene3D" id="2.170.220.10">
    <property type="match status" value="1"/>
</dbReference>
<evidence type="ECO:0000313" key="12">
    <source>
        <dbReference type="Proteomes" id="UP000239899"/>
    </source>
</evidence>
<dbReference type="InterPro" id="IPR015413">
    <property type="entry name" value="Methionyl/Leucyl_tRNA_Synth"/>
</dbReference>
<evidence type="ECO:0000256" key="6">
    <source>
        <dbReference type="ARBA" id="ARBA00023146"/>
    </source>
</evidence>
<reference evidence="11 12" key="1">
    <citation type="journal article" date="2018" name="Plant J.">
        <title>Genome sequences of Chlorella sorokiniana UTEX 1602 and Micractinium conductrix SAG 241.80: implications to maltose excretion by a green alga.</title>
        <authorList>
            <person name="Arriola M.B."/>
            <person name="Velmurugan N."/>
            <person name="Zhang Y."/>
            <person name="Plunkett M.H."/>
            <person name="Hondzo H."/>
            <person name="Barney B.M."/>
        </authorList>
    </citation>
    <scope>NUCLEOTIDE SEQUENCE [LARGE SCALE GENOMIC DNA]</scope>
    <source>
        <strain evidence="12">UTEX 1602</strain>
    </source>
</reference>
<dbReference type="Pfam" id="PF19303">
    <property type="entry name" value="Anticodon_3"/>
    <property type="match status" value="1"/>
</dbReference>